<sequence>MARRVAISLNRLLFDSPRANDALLFMTILSTDLKALKRRGYNGKVAVPTCHTPSTDVYLAVDRILRQQKAERQAVEKDRLENASLLSKPPLSATSTASAPLTPLTPDSVLPSTPPSAQTPSTPLKPPSPPPLPSKPPLPIIEPPPTSRNPFKIFQRKIEPSTSGELAPLIPPFSHKSPIRPDTDGHVTPLSNISKRKRKVESTLPTLPSIESNIDMAIKACRPESGNLLRNRQEMRQVKESLDEGYCDISGRVGDLNRVGE</sequence>
<dbReference type="PANTHER" id="PTHR47839:SF1">
    <property type="entry name" value="DOMAIN PROTEIN, PUTATIVE (AFU_ORTHOLOGUE AFUA_6G04830)-RELATED"/>
    <property type="match status" value="1"/>
</dbReference>
<evidence type="ECO:0000256" key="1">
    <source>
        <dbReference type="SAM" id="MobiDB-lite"/>
    </source>
</evidence>
<dbReference type="EMBL" id="JABCKV010000023">
    <property type="protein sequence ID" value="KAG5646294.1"/>
    <property type="molecule type" value="Genomic_DNA"/>
</dbReference>
<protein>
    <submittedName>
        <fullName evidence="2">Uncharacterized protein</fullName>
    </submittedName>
</protein>
<reference evidence="2" key="2">
    <citation type="submission" date="2021-10" db="EMBL/GenBank/DDBJ databases">
        <title>Phylogenomics reveals ancestral predisposition of the termite-cultivated fungus Termitomyces towards a domesticated lifestyle.</title>
        <authorList>
            <person name="Auxier B."/>
            <person name="Grum-Grzhimaylo A."/>
            <person name="Cardenas M.E."/>
            <person name="Lodge J.D."/>
            <person name="Laessoe T."/>
            <person name="Pedersen O."/>
            <person name="Smith M.E."/>
            <person name="Kuyper T.W."/>
            <person name="Franco-Molano E.A."/>
            <person name="Baroni T.J."/>
            <person name="Aanen D.K."/>
        </authorList>
    </citation>
    <scope>NUCLEOTIDE SEQUENCE</scope>
    <source>
        <strain evidence="2">AP01</strain>
        <tissue evidence="2">Mycelium</tissue>
    </source>
</reference>
<organism evidence="2 3">
    <name type="scientific">Asterophora parasitica</name>
    <dbReference type="NCBI Taxonomy" id="117018"/>
    <lineage>
        <taxon>Eukaryota</taxon>
        <taxon>Fungi</taxon>
        <taxon>Dikarya</taxon>
        <taxon>Basidiomycota</taxon>
        <taxon>Agaricomycotina</taxon>
        <taxon>Agaricomycetes</taxon>
        <taxon>Agaricomycetidae</taxon>
        <taxon>Agaricales</taxon>
        <taxon>Tricholomatineae</taxon>
        <taxon>Lyophyllaceae</taxon>
        <taxon>Asterophora</taxon>
    </lineage>
</organism>
<feature type="region of interest" description="Disordered" evidence="1">
    <location>
        <begin position="163"/>
        <end position="190"/>
    </location>
</feature>
<dbReference type="AlphaFoldDB" id="A0A9P7GB53"/>
<feature type="compositionally biased region" description="Pro residues" evidence="1">
    <location>
        <begin position="123"/>
        <end position="147"/>
    </location>
</feature>
<keyword evidence="3" id="KW-1185">Reference proteome</keyword>
<dbReference type="PANTHER" id="PTHR47839">
    <property type="entry name" value="DOMAIN PROTEIN, PUTATIVE (AFU_ORTHOLOGUE AFUA_6G04830)-RELATED"/>
    <property type="match status" value="1"/>
</dbReference>
<comment type="caution">
    <text evidence="2">The sequence shown here is derived from an EMBL/GenBank/DDBJ whole genome shotgun (WGS) entry which is preliminary data.</text>
</comment>
<reference evidence="2" key="1">
    <citation type="submission" date="2020-07" db="EMBL/GenBank/DDBJ databases">
        <authorList>
            <person name="Nieuwenhuis M."/>
            <person name="Van De Peppel L.J.J."/>
        </authorList>
    </citation>
    <scope>NUCLEOTIDE SEQUENCE</scope>
    <source>
        <strain evidence="2">AP01</strain>
        <tissue evidence="2">Mycelium</tissue>
    </source>
</reference>
<dbReference type="Proteomes" id="UP000775547">
    <property type="component" value="Unassembled WGS sequence"/>
</dbReference>
<dbReference type="OrthoDB" id="10031156at2759"/>
<feature type="region of interest" description="Disordered" evidence="1">
    <location>
        <begin position="75"/>
        <end position="150"/>
    </location>
</feature>
<proteinExistence type="predicted"/>
<evidence type="ECO:0000313" key="3">
    <source>
        <dbReference type="Proteomes" id="UP000775547"/>
    </source>
</evidence>
<accession>A0A9P7GB53</accession>
<evidence type="ECO:0000313" key="2">
    <source>
        <dbReference type="EMBL" id="KAG5646294.1"/>
    </source>
</evidence>
<gene>
    <name evidence="2" type="ORF">DXG03_003891</name>
</gene>
<name>A0A9P7GB53_9AGAR</name>